<name>A0A9J6CWH1_RHIMP</name>
<evidence type="ECO:0000259" key="5">
    <source>
        <dbReference type="PROSITE" id="PS50089"/>
    </source>
</evidence>
<sequence>MADLSRVYRFRDIPIKGVNWRPTHFVDEVPDSCLCGLCHMIPKRTVCLPCEHRLCDWCHAFKSAGRGRVRCPFHEEEFEVGQCRSDDLPFRTAKAFQVYCWNEAQGCEFKGALKDMLLHYENDCTFSSVEDSQCGEAVLNKDVEPHQVAGCSKSVSPACTQSTVSKFEALTLEDVESVEGKTPLSDSNHDKVIPACPSCENGPTKVCNKESRVAVVTDEVGPSVLLDTVQHSSTASTTASQEPASRQNPAKEASM</sequence>
<dbReference type="SUPFAM" id="SSF49599">
    <property type="entry name" value="TRAF domain-like"/>
    <property type="match status" value="1"/>
</dbReference>
<feature type="domain" description="RING-type" evidence="5">
    <location>
        <begin position="35"/>
        <end position="75"/>
    </location>
</feature>
<dbReference type="AlphaFoldDB" id="A0A9J6CWH1"/>
<feature type="region of interest" description="Disordered" evidence="4">
    <location>
        <begin position="231"/>
        <end position="255"/>
    </location>
</feature>
<proteinExistence type="predicted"/>
<evidence type="ECO:0000256" key="1">
    <source>
        <dbReference type="ARBA" id="ARBA00022771"/>
    </source>
</evidence>
<dbReference type="OMA" id="CHAFKSA"/>
<evidence type="ECO:0000256" key="3">
    <source>
        <dbReference type="PROSITE-ProRule" id="PRU00175"/>
    </source>
</evidence>
<dbReference type="EMBL" id="JABSTU010005884">
    <property type="protein sequence ID" value="KAH7938632.1"/>
    <property type="molecule type" value="Genomic_DNA"/>
</dbReference>
<dbReference type="OrthoDB" id="5574452at2759"/>
<reference evidence="6" key="1">
    <citation type="journal article" date="2020" name="Cell">
        <title>Large-Scale Comparative Analyses of Tick Genomes Elucidate Their Genetic Diversity and Vector Capacities.</title>
        <authorList>
            <consortium name="Tick Genome and Microbiome Consortium (TIGMIC)"/>
            <person name="Jia N."/>
            <person name="Wang J."/>
            <person name="Shi W."/>
            <person name="Du L."/>
            <person name="Sun Y."/>
            <person name="Zhan W."/>
            <person name="Jiang J.F."/>
            <person name="Wang Q."/>
            <person name="Zhang B."/>
            <person name="Ji P."/>
            <person name="Bell-Sakyi L."/>
            <person name="Cui X.M."/>
            <person name="Yuan T.T."/>
            <person name="Jiang B.G."/>
            <person name="Yang W.F."/>
            <person name="Lam T.T."/>
            <person name="Chang Q.C."/>
            <person name="Ding S.J."/>
            <person name="Wang X.J."/>
            <person name="Zhu J.G."/>
            <person name="Ruan X.D."/>
            <person name="Zhao L."/>
            <person name="Wei J.T."/>
            <person name="Ye R.Z."/>
            <person name="Que T.C."/>
            <person name="Du C.H."/>
            <person name="Zhou Y.H."/>
            <person name="Cheng J.X."/>
            <person name="Dai P.F."/>
            <person name="Guo W.B."/>
            <person name="Han X.H."/>
            <person name="Huang E.J."/>
            <person name="Li L.F."/>
            <person name="Wei W."/>
            <person name="Gao Y.C."/>
            <person name="Liu J.Z."/>
            <person name="Shao H.Z."/>
            <person name="Wang X."/>
            <person name="Wang C.C."/>
            <person name="Yang T.C."/>
            <person name="Huo Q.B."/>
            <person name="Li W."/>
            <person name="Chen H.Y."/>
            <person name="Chen S.E."/>
            <person name="Zhou L.G."/>
            <person name="Ni X.B."/>
            <person name="Tian J.H."/>
            <person name="Sheng Y."/>
            <person name="Liu T."/>
            <person name="Pan Y.S."/>
            <person name="Xia L.Y."/>
            <person name="Li J."/>
            <person name="Zhao F."/>
            <person name="Cao W.C."/>
        </authorList>
    </citation>
    <scope>NUCLEOTIDE SEQUENCE</scope>
    <source>
        <strain evidence="6">Rmic-2018</strain>
    </source>
</reference>
<dbReference type="InterPro" id="IPR001841">
    <property type="entry name" value="Znf_RING"/>
</dbReference>
<reference evidence="6" key="2">
    <citation type="submission" date="2021-09" db="EMBL/GenBank/DDBJ databases">
        <authorList>
            <person name="Jia N."/>
            <person name="Wang J."/>
            <person name="Shi W."/>
            <person name="Du L."/>
            <person name="Sun Y."/>
            <person name="Zhan W."/>
            <person name="Jiang J."/>
            <person name="Wang Q."/>
            <person name="Zhang B."/>
            <person name="Ji P."/>
            <person name="Sakyi L.B."/>
            <person name="Cui X."/>
            <person name="Yuan T."/>
            <person name="Jiang B."/>
            <person name="Yang W."/>
            <person name="Lam T.T.-Y."/>
            <person name="Chang Q."/>
            <person name="Ding S."/>
            <person name="Wang X."/>
            <person name="Zhu J."/>
            <person name="Ruan X."/>
            <person name="Zhao L."/>
            <person name="Wei J."/>
            <person name="Que T."/>
            <person name="Du C."/>
            <person name="Cheng J."/>
            <person name="Dai P."/>
            <person name="Han X."/>
            <person name="Huang E."/>
            <person name="Gao Y."/>
            <person name="Liu J."/>
            <person name="Shao H."/>
            <person name="Ye R."/>
            <person name="Li L."/>
            <person name="Wei W."/>
            <person name="Wang X."/>
            <person name="Wang C."/>
            <person name="Huo Q."/>
            <person name="Li W."/>
            <person name="Guo W."/>
            <person name="Chen H."/>
            <person name="Chen S."/>
            <person name="Zhou L."/>
            <person name="Zhou L."/>
            <person name="Ni X."/>
            <person name="Tian J."/>
            <person name="Zhou Y."/>
            <person name="Sheng Y."/>
            <person name="Liu T."/>
            <person name="Pan Y."/>
            <person name="Xia L."/>
            <person name="Li J."/>
            <person name="Zhao F."/>
            <person name="Cao W."/>
        </authorList>
    </citation>
    <scope>NUCLEOTIDE SEQUENCE</scope>
    <source>
        <strain evidence="6">Rmic-2018</strain>
        <tissue evidence="6">Larvae</tissue>
    </source>
</reference>
<dbReference type="CDD" id="cd16449">
    <property type="entry name" value="RING-HC"/>
    <property type="match status" value="1"/>
</dbReference>
<dbReference type="GO" id="GO:0008270">
    <property type="term" value="F:zinc ion binding"/>
    <property type="evidence" value="ECO:0007669"/>
    <property type="project" value="UniProtKB-KW"/>
</dbReference>
<organism evidence="6 7">
    <name type="scientific">Rhipicephalus microplus</name>
    <name type="common">Cattle tick</name>
    <name type="synonym">Boophilus microplus</name>
    <dbReference type="NCBI Taxonomy" id="6941"/>
    <lineage>
        <taxon>Eukaryota</taxon>
        <taxon>Metazoa</taxon>
        <taxon>Ecdysozoa</taxon>
        <taxon>Arthropoda</taxon>
        <taxon>Chelicerata</taxon>
        <taxon>Arachnida</taxon>
        <taxon>Acari</taxon>
        <taxon>Parasitiformes</taxon>
        <taxon>Ixodida</taxon>
        <taxon>Ixodoidea</taxon>
        <taxon>Ixodidae</taxon>
        <taxon>Rhipicephalinae</taxon>
        <taxon>Rhipicephalus</taxon>
        <taxon>Boophilus</taxon>
    </lineage>
</organism>
<keyword evidence="1 3" id="KW-0863">Zinc-finger</keyword>
<keyword evidence="7" id="KW-1185">Reference proteome</keyword>
<keyword evidence="1 3" id="KW-0479">Metal-binding</keyword>
<dbReference type="Proteomes" id="UP000821866">
    <property type="component" value="Unassembled WGS sequence"/>
</dbReference>
<dbReference type="VEuPathDB" id="VectorBase:LOC119186752"/>
<evidence type="ECO:0000313" key="6">
    <source>
        <dbReference type="EMBL" id="KAH7938632.1"/>
    </source>
</evidence>
<evidence type="ECO:0000256" key="2">
    <source>
        <dbReference type="ARBA" id="ARBA00022833"/>
    </source>
</evidence>
<gene>
    <name evidence="6" type="ORF">HPB51_028853</name>
</gene>
<dbReference type="Gene3D" id="3.30.40.10">
    <property type="entry name" value="Zinc/RING finger domain, C3HC4 (zinc finger)"/>
    <property type="match status" value="1"/>
</dbReference>
<dbReference type="InterPro" id="IPR013083">
    <property type="entry name" value="Znf_RING/FYVE/PHD"/>
</dbReference>
<dbReference type="PROSITE" id="PS50089">
    <property type="entry name" value="ZF_RING_2"/>
    <property type="match status" value="1"/>
</dbReference>
<evidence type="ECO:0000313" key="7">
    <source>
        <dbReference type="Proteomes" id="UP000821866"/>
    </source>
</evidence>
<keyword evidence="2" id="KW-0862">Zinc</keyword>
<accession>A0A9J6CWH1</accession>
<protein>
    <recommendedName>
        <fullName evidence="5">RING-type domain-containing protein</fullName>
    </recommendedName>
</protein>
<evidence type="ECO:0000256" key="4">
    <source>
        <dbReference type="SAM" id="MobiDB-lite"/>
    </source>
</evidence>
<comment type="caution">
    <text evidence="6">The sequence shown here is derived from an EMBL/GenBank/DDBJ whole genome shotgun (WGS) entry which is preliminary data.</text>
</comment>